<organism evidence="1 2">
    <name type="scientific">Gigaspora rosea</name>
    <dbReference type="NCBI Taxonomy" id="44941"/>
    <lineage>
        <taxon>Eukaryota</taxon>
        <taxon>Fungi</taxon>
        <taxon>Fungi incertae sedis</taxon>
        <taxon>Mucoromycota</taxon>
        <taxon>Glomeromycotina</taxon>
        <taxon>Glomeromycetes</taxon>
        <taxon>Diversisporales</taxon>
        <taxon>Gigasporaceae</taxon>
        <taxon>Gigaspora</taxon>
    </lineage>
</organism>
<dbReference type="EMBL" id="QKWP01006447">
    <property type="protein sequence ID" value="RIA99887.1"/>
    <property type="molecule type" value="Genomic_DNA"/>
</dbReference>
<evidence type="ECO:0000313" key="1">
    <source>
        <dbReference type="EMBL" id="RIA99887.1"/>
    </source>
</evidence>
<name>A0A397TU14_9GLOM</name>
<evidence type="ECO:0000313" key="2">
    <source>
        <dbReference type="Proteomes" id="UP000266673"/>
    </source>
</evidence>
<accession>A0A397TU14</accession>
<sequence>MRMSNTAQLSILSNHELIEDAYQDRNSVYVKLQVPEVTNDINEQSLVPLIPG</sequence>
<proteinExistence type="predicted"/>
<reference evidence="1 2" key="1">
    <citation type="submission" date="2018-06" db="EMBL/GenBank/DDBJ databases">
        <title>Comparative genomics reveals the genomic features of Rhizophagus irregularis, R. cerebriforme, R. diaphanum and Gigaspora rosea, and their symbiotic lifestyle signature.</title>
        <authorList>
            <person name="Morin E."/>
            <person name="San Clemente H."/>
            <person name="Chen E.C.H."/>
            <person name="De La Providencia I."/>
            <person name="Hainaut M."/>
            <person name="Kuo A."/>
            <person name="Kohler A."/>
            <person name="Murat C."/>
            <person name="Tang N."/>
            <person name="Roy S."/>
            <person name="Loubradou J."/>
            <person name="Henrissat B."/>
            <person name="Grigoriev I.V."/>
            <person name="Corradi N."/>
            <person name="Roux C."/>
            <person name="Martin F.M."/>
        </authorList>
    </citation>
    <scope>NUCLEOTIDE SEQUENCE [LARGE SCALE GENOMIC DNA]</scope>
    <source>
        <strain evidence="1 2">DAOM 194757</strain>
    </source>
</reference>
<keyword evidence="2" id="KW-1185">Reference proteome</keyword>
<gene>
    <name evidence="1" type="ORF">C2G38_2236829</name>
</gene>
<dbReference type="AlphaFoldDB" id="A0A397TU14"/>
<dbReference type="Proteomes" id="UP000266673">
    <property type="component" value="Unassembled WGS sequence"/>
</dbReference>
<protein>
    <submittedName>
        <fullName evidence="1">Uncharacterized protein</fullName>
    </submittedName>
</protein>
<comment type="caution">
    <text evidence="1">The sequence shown here is derived from an EMBL/GenBank/DDBJ whole genome shotgun (WGS) entry which is preliminary data.</text>
</comment>
<dbReference type="OrthoDB" id="10418614at2759"/>